<dbReference type="GO" id="GO:0009507">
    <property type="term" value="C:chloroplast"/>
    <property type="evidence" value="ECO:0007669"/>
    <property type="project" value="UniProtKB-SubCell"/>
</dbReference>
<evidence type="ECO:0000256" key="5">
    <source>
        <dbReference type="ARBA" id="ARBA00035280"/>
    </source>
</evidence>
<geneLocation type="chloroplast" evidence="7"/>
<accession>A0A8K1IWM2</accession>
<evidence type="ECO:0000256" key="2">
    <source>
        <dbReference type="ARBA" id="ARBA00008560"/>
    </source>
</evidence>
<dbReference type="InterPro" id="IPR011332">
    <property type="entry name" value="Ribosomal_zn-bd"/>
</dbReference>
<evidence type="ECO:0000256" key="3">
    <source>
        <dbReference type="ARBA" id="ARBA00022980"/>
    </source>
</evidence>
<keyword evidence="7" id="KW-0934">Plastid</keyword>
<keyword evidence="7" id="KW-0150">Chloroplast</keyword>
<dbReference type="GO" id="GO:0003735">
    <property type="term" value="F:structural constituent of ribosome"/>
    <property type="evidence" value="ECO:0007669"/>
    <property type="project" value="InterPro"/>
</dbReference>
<comment type="similarity">
    <text evidence="2 6">Belongs to the bacterial ribosomal protein bL32 family.</text>
</comment>
<dbReference type="PANTHER" id="PTHR36083">
    <property type="entry name" value="50S RIBOSOMAL PROTEIN L32, CHLOROPLASTIC"/>
    <property type="match status" value="1"/>
</dbReference>
<comment type="subcellular location">
    <subcellularLocation>
        <location evidence="1 6">Plastid</location>
        <location evidence="1 6">Chloroplast</location>
    </subcellularLocation>
</comment>
<dbReference type="GO" id="GO:0015934">
    <property type="term" value="C:large ribosomal subunit"/>
    <property type="evidence" value="ECO:0007669"/>
    <property type="project" value="InterPro"/>
</dbReference>
<dbReference type="EMBL" id="MZ751078">
    <property type="protein sequence ID" value="UCL27939.1"/>
    <property type="molecule type" value="Genomic_DNA"/>
</dbReference>
<dbReference type="Pfam" id="PF01783">
    <property type="entry name" value="Ribosomal_L32p"/>
    <property type="match status" value="1"/>
</dbReference>
<evidence type="ECO:0000256" key="6">
    <source>
        <dbReference type="HAMAP-Rule" id="MF_00340"/>
    </source>
</evidence>
<dbReference type="PANTHER" id="PTHR36083:SF1">
    <property type="entry name" value="LARGE RIBOSOMAL SUBUNIT PROTEIN BL32C"/>
    <property type="match status" value="1"/>
</dbReference>
<keyword evidence="3 6" id="KW-0689">Ribosomal protein</keyword>
<dbReference type="InterPro" id="IPR044958">
    <property type="entry name" value="Ribosomal_bL32_plant/cyanobact"/>
</dbReference>
<dbReference type="RefSeq" id="YP_010223782.1">
    <property type="nucleotide sequence ID" value="NC_058998.1"/>
</dbReference>
<keyword evidence="4 6" id="KW-0687">Ribonucleoprotein</keyword>
<protein>
    <recommendedName>
        <fullName evidence="5 6">Large ribosomal subunit protein bL32c</fullName>
    </recommendedName>
</protein>
<reference evidence="7" key="1">
    <citation type="submission" date="2021-08" db="EMBL/GenBank/DDBJ databases">
        <title>The complete chloroplast genome sequence of Bolboschoenus planiculmis (Cyperaceae).</title>
        <authorList>
            <person name="Ning Y."/>
            <person name="Pan Z."/>
            <person name="Ma H."/>
            <person name="Dong S.B."/>
            <person name="Zhao Y.X."/>
        </authorList>
    </citation>
    <scope>NUCLEOTIDE SEQUENCE</scope>
</reference>
<name>A0A8K1IWM2_9POAL</name>
<dbReference type="HAMAP" id="MF_00340">
    <property type="entry name" value="Ribosomal_bL32"/>
    <property type="match status" value="1"/>
</dbReference>
<dbReference type="InterPro" id="IPR002677">
    <property type="entry name" value="Ribosomal_bL32"/>
</dbReference>
<evidence type="ECO:0000313" key="7">
    <source>
        <dbReference type="EMBL" id="UCL27939.1"/>
    </source>
</evidence>
<sequence length="72" mass="8300">MAVPKKRTSISKKRIRRNIWRKKGYLTAVKASSLTKSLSIGNSKSFIKQKPNKRVFGFYVFLQQSIPLTNID</sequence>
<organism evidence="7">
    <name type="scientific">Bolboschoenus planiculmis</name>
    <dbReference type="NCBI Taxonomy" id="651555"/>
    <lineage>
        <taxon>Eukaryota</taxon>
        <taxon>Viridiplantae</taxon>
        <taxon>Streptophyta</taxon>
        <taxon>Embryophyta</taxon>
        <taxon>Tracheophyta</taxon>
        <taxon>Spermatophyta</taxon>
        <taxon>Magnoliopsida</taxon>
        <taxon>Liliopsida</taxon>
        <taxon>Poales</taxon>
        <taxon>Cyperaceae</taxon>
        <taxon>Cyperoideae</taxon>
        <taxon>Fuireneae</taxon>
        <taxon>Bolboschoenus</taxon>
    </lineage>
</organism>
<evidence type="ECO:0000256" key="4">
    <source>
        <dbReference type="ARBA" id="ARBA00023274"/>
    </source>
</evidence>
<gene>
    <name evidence="6 7" type="primary">rpl32</name>
</gene>
<proteinExistence type="inferred from homology"/>
<dbReference type="GeneID" id="68673486"/>
<dbReference type="GO" id="GO:0006412">
    <property type="term" value="P:translation"/>
    <property type="evidence" value="ECO:0007669"/>
    <property type="project" value="UniProtKB-UniRule"/>
</dbReference>
<dbReference type="SUPFAM" id="SSF57829">
    <property type="entry name" value="Zn-binding ribosomal proteins"/>
    <property type="match status" value="1"/>
</dbReference>
<evidence type="ECO:0000256" key="1">
    <source>
        <dbReference type="ARBA" id="ARBA00004229"/>
    </source>
</evidence>
<dbReference type="AlphaFoldDB" id="A0A8K1IWM2"/>